<reference evidence="2" key="1">
    <citation type="journal article" date="2019" name="BMC Genomics">
        <title>A new reference genome for Sorghum bicolor reveals high levels of sequence similarity between sweet and grain genotypes: implications for the genetics of sugar metabolism.</title>
        <authorList>
            <person name="Cooper E.A."/>
            <person name="Brenton Z.W."/>
            <person name="Flinn B.S."/>
            <person name="Jenkins J."/>
            <person name="Shu S."/>
            <person name="Flowers D."/>
            <person name="Luo F."/>
            <person name="Wang Y."/>
            <person name="Xia P."/>
            <person name="Barry K."/>
            <person name="Daum C."/>
            <person name="Lipzen A."/>
            <person name="Yoshinaga Y."/>
            <person name="Schmutz J."/>
            <person name="Saski C."/>
            <person name="Vermerris W."/>
            <person name="Kresovich S."/>
        </authorList>
    </citation>
    <scope>NUCLEOTIDE SEQUENCE</scope>
</reference>
<reference evidence="2" key="2">
    <citation type="submission" date="2020-10" db="EMBL/GenBank/DDBJ databases">
        <authorList>
            <person name="Cooper E.A."/>
            <person name="Brenton Z.W."/>
            <person name="Flinn B.S."/>
            <person name="Jenkins J."/>
            <person name="Shu S."/>
            <person name="Flowers D."/>
            <person name="Luo F."/>
            <person name="Wang Y."/>
            <person name="Xia P."/>
            <person name="Barry K."/>
            <person name="Daum C."/>
            <person name="Lipzen A."/>
            <person name="Yoshinaga Y."/>
            <person name="Schmutz J."/>
            <person name="Saski C."/>
            <person name="Vermerris W."/>
            <person name="Kresovich S."/>
        </authorList>
    </citation>
    <scope>NUCLEOTIDE SEQUENCE</scope>
</reference>
<evidence type="ECO:0000256" key="1">
    <source>
        <dbReference type="SAM" id="MobiDB-lite"/>
    </source>
</evidence>
<dbReference type="Proteomes" id="UP000807115">
    <property type="component" value="Chromosome 9"/>
</dbReference>
<comment type="caution">
    <text evidence="2">The sequence shown here is derived from an EMBL/GenBank/DDBJ whole genome shotgun (WGS) entry which is preliminary data.</text>
</comment>
<feature type="compositionally biased region" description="Basic residues" evidence="1">
    <location>
        <begin position="67"/>
        <end position="77"/>
    </location>
</feature>
<accession>A0A921U4K6</accession>
<gene>
    <name evidence="2" type="ORF">BDA96_09G099300</name>
</gene>
<dbReference type="EMBL" id="CM027688">
    <property type="protein sequence ID" value="KAG0517555.1"/>
    <property type="molecule type" value="Genomic_DNA"/>
</dbReference>
<dbReference type="AlphaFoldDB" id="A0A921U4K6"/>
<sequence>MRSHQRHGSEHVALRAQPVKTTAASLHQTLKSSFPSPVSHTQRPQRRWPSTRSHASTERSRNYPSCRRGRPVRRHRRRLGRAHASACAPVCPCAIHNRRPMLELAVDPTVVGVMRRREARSSHALPNLSLTQDVLKVATSKKGSEGHGSYILFQGT</sequence>
<evidence type="ECO:0000313" key="2">
    <source>
        <dbReference type="EMBL" id="KAG0517555.1"/>
    </source>
</evidence>
<organism evidence="2 3">
    <name type="scientific">Sorghum bicolor</name>
    <name type="common">Sorghum</name>
    <name type="synonym">Sorghum vulgare</name>
    <dbReference type="NCBI Taxonomy" id="4558"/>
    <lineage>
        <taxon>Eukaryota</taxon>
        <taxon>Viridiplantae</taxon>
        <taxon>Streptophyta</taxon>
        <taxon>Embryophyta</taxon>
        <taxon>Tracheophyta</taxon>
        <taxon>Spermatophyta</taxon>
        <taxon>Magnoliopsida</taxon>
        <taxon>Liliopsida</taxon>
        <taxon>Poales</taxon>
        <taxon>Poaceae</taxon>
        <taxon>PACMAD clade</taxon>
        <taxon>Panicoideae</taxon>
        <taxon>Andropogonodae</taxon>
        <taxon>Andropogoneae</taxon>
        <taxon>Sorghinae</taxon>
        <taxon>Sorghum</taxon>
    </lineage>
</organism>
<protein>
    <submittedName>
        <fullName evidence="2">Uncharacterized protein</fullName>
    </submittedName>
</protein>
<proteinExistence type="predicted"/>
<name>A0A921U4K6_SORBI</name>
<feature type="region of interest" description="Disordered" evidence="1">
    <location>
        <begin position="29"/>
        <end position="77"/>
    </location>
</feature>
<feature type="compositionally biased region" description="Polar residues" evidence="1">
    <location>
        <begin position="29"/>
        <end position="54"/>
    </location>
</feature>
<evidence type="ECO:0000313" key="3">
    <source>
        <dbReference type="Proteomes" id="UP000807115"/>
    </source>
</evidence>